<gene>
    <name evidence="2" type="ORF">PACLA_8A033358</name>
</gene>
<dbReference type="PROSITE" id="PS50011">
    <property type="entry name" value="PROTEIN_KINASE_DOM"/>
    <property type="match status" value="1"/>
</dbReference>
<feature type="region of interest" description="Disordered" evidence="1">
    <location>
        <begin position="691"/>
        <end position="713"/>
    </location>
</feature>
<dbReference type="SUPFAM" id="SSF56112">
    <property type="entry name" value="Protein kinase-like (PK-like)"/>
    <property type="match status" value="1"/>
</dbReference>
<dbReference type="GO" id="GO:0005737">
    <property type="term" value="C:cytoplasm"/>
    <property type="evidence" value="ECO:0007669"/>
    <property type="project" value="TreeGrafter"/>
</dbReference>
<dbReference type="Pfam" id="PF00069">
    <property type="entry name" value="Pkinase"/>
    <property type="match status" value="1"/>
</dbReference>
<keyword evidence="2" id="KW-0808">Transferase</keyword>
<dbReference type="InterPro" id="IPR011009">
    <property type="entry name" value="Kinase-like_dom_sf"/>
</dbReference>
<dbReference type="GO" id="GO:0004672">
    <property type="term" value="F:protein kinase activity"/>
    <property type="evidence" value="ECO:0007669"/>
    <property type="project" value="InterPro"/>
</dbReference>
<reference evidence="2" key="1">
    <citation type="submission" date="2020-04" db="EMBL/GenBank/DDBJ databases">
        <authorList>
            <person name="Alioto T."/>
            <person name="Alioto T."/>
            <person name="Gomez Garrido J."/>
        </authorList>
    </citation>
    <scope>NUCLEOTIDE SEQUENCE</scope>
    <source>
        <strain evidence="2">A484AB</strain>
    </source>
</reference>
<dbReference type="OrthoDB" id="4062651at2759"/>
<feature type="non-terminal residue" evidence="2">
    <location>
        <position position="774"/>
    </location>
</feature>
<protein>
    <submittedName>
        <fullName evidence="2">Tyrosine- kinase SPK-1</fullName>
    </submittedName>
</protein>
<dbReference type="AlphaFoldDB" id="A0A7D9KYR6"/>
<organism evidence="2 3">
    <name type="scientific">Paramuricea clavata</name>
    <name type="common">Red gorgonian</name>
    <name type="synonym">Violescent sea-whip</name>
    <dbReference type="NCBI Taxonomy" id="317549"/>
    <lineage>
        <taxon>Eukaryota</taxon>
        <taxon>Metazoa</taxon>
        <taxon>Cnidaria</taxon>
        <taxon>Anthozoa</taxon>
        <taxon>Octocorallia</taxon>
        <taxon>Malacalcyonacea</taxon>
        <taxon>Plexauridae</taxon>
        <taxon>Paramuricea</taxon>
    </lineage>
</organism>
<sequence length="774" mass="86696">EAKLLNNLVHRNIVEFKRICDDEYALLLEYVYFDFKPFGLRAKVNCLADLLLNLDKNSCANIDKQVFYRAASDVASGLQYLHESGITHRDLKSANILVSNQHYCQLTDPAKIEEISHKTPLICKLTDFGESRSQDIRTNTILYSKTNQVNRGTPVFMAPELLINIKMKQSVEKTTPTEQISSITSEVPITIDDSPDDSDTCQSDLNDFNKKFDFSKTSDSDISNDSLPPAFDKPTQSNSNLKHTPPPKLKSLSAIGQHYNGDESLPVYEWTTTIKCPAEILETLLKPIDDTLICKKVPTAIQHNACFLLDRSSLKNDNDWKCDDLEGFPRWIFIQYLFDGKEHSIEPMVHGNCKRKHSTPYNAYQDAQEEQGGAKYHSARDNSCNLHDVATFCTDPNNVVLHPVNNIVNKLFRVVQSSILFTTLFAPVVNNLHQHDDFYACKRGNLLCENLRTRLLDADDEDDLRAKLLSLKEVEMMNESMLKEARRNAGLGDPPIPYYTNIPESANALIKRGVNFRQNEIADFCHEMGILLSRQKEDVDSAVINKGPYRLAPAFSSFEVSQSDWFKMNTKQREAHLKRFHAKRMSNEANIDCIPSTGRDNTDDACSDVPPPAKLVQLSVDLGDESTSDKIAYMVESQTSKRPHYVDVSSKICSHAIAVAEKVGVTAKYLKWLREKGPARMNVTAMMTFDSSSGTGKKGGKAATARRKGGRTANQPEVTTIIDRSFYGNADGVFSNTTTLHGFPWTFTDGVCSNTTTLPPSVSFSGPSQFCSPM</sequence>
<dbReference type="GO" id="GO:0007165">
    <property type="term" value="P:signal transduction"/>
    <property type="evidence" value="ECO:0007669"/>
    <property type="project" value="TreeGrafter"/>
</dbReference>
<feature type="compositionally biased region" description="Polar residues" evidence="1">
    <location>
        <begin position="173"/>
        <end position="187"/>
    </location>
</feature>
<accession>A0A7D9KYR6</accession>
<proteinExistence type="predicted"/>
<dbReference type="PANTHER" id="PTHR23257">
    <property type="entry name" value="SERINE-THREONINE PROTEIN KINASE"/>
    <property type="match status" value="1"/>
</dbReference>
<dbReference type="PROSITE" id="PS00108">
    <property type="entry name" value="PROTEIN_KINASE_ST"/>
    <property type="match status" value="1"/>
</dbReference>
<dbReference type="SMART" id="SM00220">
    <property type="entry name" value="S_TKc"/>
    <property type="match status" value="1"/>
</dbReference>
<dbReference type="GO" id="GO:0005524">
    <property type="term" value="F:ATP binding"/>
    <property type="evidence" value="ECO:0007669"/>
    <property type="project" value="InterPro"/>
</dbReference>
<dbReference type="InterPro" id="IPR000719">
    <property type="entry name" value="Prot_kinase_dom"/>
</dbReference>
<comment type="caution">
    <text evidence="2">The sequence shown here is derived from an EMBL/GenBank/DDBJ whole genome shotgun (WGS) entry which is preliminary data.</text>
</comment>
<dbReference type="InterPro" id="IPR008271">
    <property type="entry name" value="Ser/Thr_kinase_AS"/>
</dbReference>
<dbReference type="Gene3D" id="1.10.510.10">
    <property type="entry name" value="Transferase(Phosphotransferase) domain 1"/>
    <property type="match status" value="1"/>
</dbReference>
<feature type="compositionally biased region" description="Basic residues" evidence="1">
    <location>
        <begin position="698"/>
        <end position="710"/>
    </location>
</feature>
<name>A0A7D9KYR6_PARCT</name>
<evidence type="ECO:0000256" key="1">
    <source>
        <dbReference type="SAM" id="MobiDB-lite"/>
    </source>
</evidence>
<evidence type="ECO:0000313" key="3">
    <source>
        <dbReference type="Proteomes" id="UP001152795"/>
    </source>
</evidence>
<feature type="non-terminal residue" evidence="2">
    <location>
        <position position="1"/>
    </location>
</feature>
<dbReference type="Proteomes" id="UP001152795">
    <property type="component" value="Unassembled WGS sequence"/>
</dbReference>
<feature type="region of interest" description="Disordered" evidence="1">
    <location>
        <begin position="173"/>
        <end position="202"/>
    </location>
</feature>
<evidence type="ECO:0000313" key="2">
    <source>
        <dbReference type="EMBL" id="CAB4022412.1"/>
    </source>
</evidence>
<dbReference type="InterPro" id="IPR050167">
    <property type="entry name" value="Ser_Thr_protein_kinase"/>
</dbReference>
<keyword evidence="2" id="KW-0418">Kinase</keyword>
<dbReference type="EMBL" id="CACRXK020011961">
    <property type="protein sequence ID" value="CAB4022412.1"/>
    <property type="molecule type" value="Genomic_DNA"/>
</dbReference>
<feature type="region of interest" description="Disordered" evidence="1">
    <location>
        <begin position="217"/>
        <end position="247"/>
    </location>
</feature>
<keyword evidence="3" id="KW-1185">Reference proteome</keyword>